<dbReference type="Proteomes" id="UP000199050">
    <property type="component" value="Unassembled WGS sequence"/>
</dbReference>
<dbReference type="InterPro" id="IPR009057">
    <property type="entry name" value="Homeodomain-like_sf"/>
</dbReference>
<evidence type="ECO:0000259" key="4">
    <source>
        <dbReference type="PROSITE" id="PS01124"/>
    </source>
</evidence>
<dbReference type="InterPro" id="IPR018060">
    <property type="entry name" value="HTH_AraC"/>
</dbReference>
<keyword evidence="6" id="KW-1185">Reference proteome</keyword>
<dbReference type="AlphaFoldDB" id="A0A1G9GTE2"/>
<dbReference type="InterPro" id="IPR003313">
    <property type="entry name" value="AraC-bd"/>
</dbReference>
<sequence length="282" mass="31943">MAIFKYNPQRPLRSSPDLHLHYWGFEHCAPGHTVGPGVRDLYKIHFIHAGTGRVAVGEAEHRLRAGQAFLTYPHIVTYYAADSTEPWTYSWVAFTGEEIESLLSRTALSPEQPVFPMDQQLMPALYDRLTAAADTAEGLDLPLKAIMYEFFTLLLRAAPAAKDNVRPPRAKSFYVEECLHFLHAHYCENITVEMMSASLKLDRKYLSALFKRTVGLPPQQYLLNFRIAKACELLAESSCTVGEIARSVGYQDPLLFSRMFKKVKGCSPKDYRSRHANNDIVL</sequence>
<dbReference type="InterPro" id="IPR037923">
    <property type="entry name" value="HTH-like"/>
</dbReference>
<dbReference type="InterPro" id="IPR020449">
    <property type="entry name" value="Tscrpt_reg_AraC-type_HTH"/>
</dbReference>
<dbReference type="Gene3D" id="1.10.10.60">
    <property type="entry name" value="Homeodomain-like"/>
    <property type="match status" value="2"/>
</dbReference>
<evidence type="ECO:0000256" key="1">
    <source>
        <dbReference type="ARBA" id="ARBA00023015"/>
    </source>
</evidence>
<dbReference type="EMBL" id="FNDX01000068">
    <property type="protein sequence ID" value="SDL03951.1"/>
    <property type="molecule type" value="Genomic_DNA"/>
</dbReference>
<dbReference type="SUPFAM" id="SSF46689">
    <property type="entry name" value="Homeodomain-like"/>
    <property type="match status" value="2"/>
</dbReference>
<dbReference type="RefSeq" id="WP_090720057.1">
    <property type="nucleotide sequence ID" value="NZ_CBCSKY010000074.1"/>
</dbReference>
<evidence type="ECO:0000256" key="2">
    <source>
        <dbReference type="ARBA" id="ARBA00023125"/>
    </source>
</evidence>
<dbReference type="PANTHER" id="PTHR43280">
    <property type="entry name" value="ARAC-FAMILY TRANSCRIPTIONAL REGULATOR"/>
    <property type="match status" value="1"/>
</dbReference>
<dbReference type="PANTHER" id="PTHR43280:SF2">
    <property type="entry name" value="HTH-TYPE TRANSCRIPTIONAL REGULATOR EXSA"/>
    <property type="match status" value="1"/>
</dbReference>
<dbReference type="PROSITE" id="PS01124">
    <property type="entry name" value="HTH_ARAC_FAMILY_2"/>
    <property type="match status" value="1"/>
</dbReference>
<dbReference type="PROSITE" id="PS00041">
    <property type="entry name" value="HTH_ARAC_FAMILY_1"/>
    <property type="match status" value="1"/>
</dbReference>
<name>A0A1G9GTE2_9BACL</name>
<reference evidence="6" key="1">
    <citation type="submission" date="2016-10" db="EMBL/GenBank/DDBJ databases">
        <authorList>
            <person name="Varghese N."/>
            <person name="Submissions S."/>
        </authorList>
    </citation>
    <scope>NUCLEOTIDE SEQUENCE [LARGE SCALE GENOMIC DNA]</scope>
    <source>
        <strain evidence="6">CGMCC 1.11012</strain>
    </source>
</reference>
<keyword evidence="2 5" id="KW-0238">DNA-binding</keyword>
<protein>
    <submittedName>
        <fullName evidence="5">AraC-type DNA-binding protein</fullName>
    </submittedName>
</protein>
<dbReference type="OrthoDB" id="9813413at2"/>
<organism evidence="5 6">
    <name type="scientific">Paenibacillus typhae</name>
    <dbReference type="NCBI Taxonomy" id="1174501"/>
    <lineage>
        <taxon>Bacteria</taxon>
        <taxon>Bacillati</taxon>
        <taxon>Bacillota</taxon>
        <taxon>Bacilli</taxon>
        <taxon>Bacillales</taxon>
        <taxon>Paenibacillaceae</taxon>
        <taxon>Paenibacillus</taxon>
    </lineage>
</organism>
<dbReference type="PRINTS" id="PR00032">
    <property type="entry name" value="HTHARAC"/>
</dbReference>
<dbReference type="Gene3D" id="2.60.120.280">
    <property type="entry name" value="Regulatory protein AraC"/>
    <property type="match status" value="1"/>
</dbReference>
<dbReference type="Pfam" id="PF02311">
    <property type="entry name" value="AraC_binding"/>
    <property type="match status" value="1"/>
</dbReference>
<dbReference type="GO" id="GO:0043565">
    <property type="term" value="F:sequence-specific DNA binding"/>
    <property type="evidence" value="ECO:0007669"/>
    <property type="project" value="InterPro"/>
</dbReference>
<accession>A0A1G9GTE2</accession>
<dbReference type="STRING" id="1174501.SAMN05216192_16822"/>
<evidence type="ECO:0000313" key="6">
    <source>
        <dbReference type="Proteomes" id="UP000199050"/>
    </source>
</evidence>
<dbReference type="SUPFAM" id="SSF51215">
    <property type="entry name" value="Regulatory protein AraC"/>
    <property type="match status" value="1"/>
</dbReference>
<dbReference type="GO" id="GO:0003700">
    <property type="term" value="F:DNA-binding transcription factor activity"/>
    <property type="evidence" value="ECO:0007669"/>
    <property type="project" value="InterPro"/>
</dbReference>
<evidence type="ECO:0000256" key="3">
    <source>
        <dbReference type="ARBA" id="ARBA00023163"/>
    </source>
</evidence>
<feature type="domain" description="HTH araC/xylS-type" evidence="4">
    <location>
        <begin position="176"/>
        <end position="274"/>
    </location>
</feature>
<dbReference type="SMART" id="SM00342">
    <property type="entry name" value="HTH_ARAC"/>
    <property type="match status" value="1"/>
</dbReference>
<proteinExistence type="predicted"/>
<dbReference type="CDD" id="cd06986">
    <property type="entry name" value="cupin_MmsR-like_N"/>
    <property type="match status" value="1"/>
</dbReference>
<keyword evidence="3" id="KW-0804">Transcription</keyword>
<keyword evidence="1" id="KW-0805">Transcription regulation</keyword>
<dbReference type="Pfam" id="PF12833">
    <property type="entry name" value="HTH_18"/>
    <property type="match status" value="1"/>
</dbReference>
<gene>
    <name evidence="5" type="ORF">SAMN05216192_16822</name>
</gene>
<dbReference type="InterPro" id="IPR018062">
    <property type="entry name" value="HTH_AraC-typ_CS"/>
</dbReference>
<evidence type="ECO:0000313" key="5">
    <source>
        <dbReference type="EMBL" id="SDL03951.1"/>
    </source>
</evidence>